<evidence type="ECO:0000313" key="2">
    <source>
        <dbReference type="Proteomes" id="UP000001511"/>
    </source>
</evidence>
<dbReference type="HOGENOM" id="CLU_3273546_0_0_3"/>
<name>D7DVF2_NOSA0</name>
<keyword evidence="2" id="KW-1185">Reference proteome</keyword>
<dbReference type="Proteomes" id="UP000001511">
    <property type="component" value="Chromosome"/>
</dbReference>
<dbReference type="EMBL" id="CP002059">
    <property type="protein sequence ID" value="ADI62782.1"/>
    <property type="molecule type" value="Genomic_DNA"/>
</dbReference>
<proteinExistence type="predicted"/>
<gene>
    <name evidence="1" type="ordered locus">Aazo_0142</name>
</gene>
<reference evidence="1 2" key="1">
    <citation type="journal article" date="2010" name="PLoS ONE">
        <title>Genome erosion in a nitrogen-fixing vertically transmitted endosymbiotic multicellular cyanobacterium.</title>
        <authorList>
            <person name="Ran L."/>
            <person name="Larsson J."/>
            <person name="Vigil-Stenman T."/>
            <person name="Nylander J.A."/>
            <person name="Ininbergs K."/>
            <person name="Zheng W.W."/>
            <person name="Lapidus A."/>
            <person name="Lowry S."/>
            <person name="Haselkorn R."/>
            <person name="Bergman B."/>
        </authorList>
    </citation>
    <scope>NUCLEOTIDE SEQUENCE [LARGE SCALE GENOMIC DNA]</scope>
    <source>
        <strain evidence="1 2">0708</strain>
    </source>
</reference>
<evidence type="ECO:0000313" key="1">
    <source>
        <dbReference type="EMBL" id="ADI62782.1"/>
    </source>
</evidence>
<accession>D7DVF2</accession>
<sequence length="41" mass="4628">MPVLGLVIAHLLFATPHKIALLPLLSRFQFRLIDLQSALLF</sequence>
<organism evidence="1 2">
    <name type="scientific">Nostoc azollae (strain 0708)</name>
    <name type="common">Anabaena azollae (strain 0708)</name>
    <dbReference type="NCBI Taxonomy" id="551115"/>
    <lineage>
        <taxon>Bacteria</taxon>
        <taxon>Bacillati</taxon>
        <taxon>Cyanobacteriota</taxon>
        <taxon>Cyanophyceae</taxon>
        <taxon>Nostocales</taxon>
        <taxon>Nostocaceae</taxon>
        <taxon>Trichormus</taxon>
    </lineage>
</organism>
<protein>
    <submittedName>
        <fullName evidence="1">Uncharacterized protein</fullName>
    </submittedName>
</protein>
<dbReference type="AlphaFoldDB" id="D7DVF2"/>
<dbReference type="KEGG" id="naz:Aazo_0142"/>